<evidence type="ECO:0000259" key="3">
    <source>
        <dbReference type="PROSITE" id="PS50011"/>
    </source>
</evidence>
<dbReference type="InterPro" id="IPR000719">
    <property type="entry name" value="Prot_kinase_dom"/>
</dbReference>
<sequence length="206" mass="23552">MWIVCSHDLSYKAWLENGHHFKGDYEDAEKMLCDIAKALRYLQGQRVLHNDIKPSNILYRRETGAKLIDFGCAQHGPKTRSGRGSPWYTPPEYLAHGYGGFPAEIWGLGIVMIFLLKLMPLPEFSQGWITEDIKLNHKDKTELKDIEHKKGVKAKQAMGAWLTTVRRVRSMLPKNAVAETVYKMLDGYLDTRVQAQELVTHINNQG</sequence>
<proteinExistence type="predicted"/>
<dbReference type="GO" id="GO:0004674">
    <property type="term" value="F:protein serine/threonine kinase activity"/>
    <property type="evidence" value="ECO:0007669"/>
    <property type="project" value="TreeGrafter"/>
</dbReference>
<dbReference type="GO" id="GO:0035556">
    <property type="term" value="P:intracellular signal transduction"/>
    <property type="evidence" value="ECO:0007669"/>
    <property type="project" value="TreeGrafter"/>
</dbReference>
<gene>
    <name evidence="4" type="ORF">B0I36DRAFT_355209</name>
</gene>
<dbReference type="Pfam" id="PF00069">
    <property type="entry name" value="Pkinase"/>
    <property type="match status" value="1"/>
</dbReference>
<keyword evidence="2" id="KW-0067">ATP-binding</keyword>
<dbReference type="SMART" id="SM00220">
    <property type="entry name" value="S_TKc"/>
    <property type="match status" value="1"/>
</dbReference>
<organism evidence="4 5">
    <name type="scientific">Microdochium trichocladiopsis</name>
    <dbReference type="NCBI Taxonomy" id="1682393"/>
    <lineage>
        <taxon>Eukaryota</taxon>
        <taxon>Fungi</taxon>
        <taxon>Dikarya</taxon>
        <taxon>Ascomycota</taxon>
        <taxon>Pezizomycotina</taxon>
        <taxon>Sordariomycetes</taxon>
        <taxon>Xylariomycetidae</taxon>
        <taxon>Xylariales</taxon>
        <taxon>Microdochiaceae</taxon>
        <taxon>Microdochium</taxon>
    </lineage>
</organism>
<protein>
    <submittedName>
        <fullName evidence="4">Kinase-like domain-containing protein</fullName>
    </submittedName>
</protein>
<dbReference type="RefSeq" id="XP_046006038.1">
    <property type="nucleotide sequence ID" value="XM_046157416.1"/>
</dbReference>
<dbReference type="EMBL" id="JAGTJQ010000012">
    <property type="protein sequence ID" value="KAH7016414.1"/>
    <property type="molecule type" value="Genomic_DNA"/>
</dbReference>
<dbReference type="GO" id="GO:0005524">
    <property type="term" value="F:ATP binding"/>
    <property type="evidence" value="ECO:0007669"/>
    <property type="project" value="UniProtKB-KW"/>
</dbReference>
<feature type="domain" description="Protein kinase" evidence="3">
    <location>
        <begin position="1"/>
        <end position="204"/>
    </location>
</feature>
<dbReference type="GO" id="GO:0005737">
    <property type="term" value="C:cytoplasm"/>
    <property type="evidence" value="ECO:0007669"/>
    <property type="project" value="TreeGrafter"/>
</dbReference>
<dbReference type="AlphaFoldDB" id="A0A9P8XTR9"/>
<keyword evidence="4" id="KW-0808">Transferase</keyword>
<dbReference type="PROSITE" id="PS00108">
    <property type="entry name" value="PROTEIN_KINASE_ST"/>
    <property type="match status" value="1"/>
</dbReference>
<dbReference type="Proteomes" id="UP000756346">
    <property type="component" value="Unassembled WGS sequence"/>
</dbReference>
<evidence type="ECO:0000256" key="1">
    <source>
        <dbReference type="ARBA" id="ARBA00022741"/>
    </source>
</evidence>
<evidence type="ECO:0000256" key="2">
    <source>
        <dbReference type="ARBA" id="ARBA00022840"/>
    </source>
</evidence>
<keyword evidence="1" id="KW-0547">Nucleotide-binding</keyword>
<name>A0A9P8XTR9_9PEZI</name>
<dbReference type="Gene3D" id="1.10.510.10">
    <property type="entry name" value="Transferase(Phosphotransferase) domain 1"/>
    <property type="match status" value="1"/>
</dbReference>
<dbReference type="OrthoDB" id="1668230at2759"/>
<dbReference type="SUPFAM" id="SSF56112">
    <property type="entry name" value="Protein kinase-like (PK-like)"/>
    <property type="match status" value="1"/>
</dbReference>
<evidence type="ECO:0000313" key="5">
    <source>
        <dbReference type="Proteomes" id="UP000756346"/>
    </source>
</evidence>
<accession>A0A9P8XTR9</accession>
<reference evidence="4" key="1">
    <citation type="journal article" date="2021" name="Nat. Commun.">
        <title>Genetic determinants of endophytism in the Arabidopsis root mycobiome.</title>
        <authorList>
            <person name="Mesny F."/>
            <person name="Miyauchi S."/>
            <person name="Thiergart T."/>
            <person name="Pickel B."/>
            <person name="Atanasova L."/>
            <person name="Karlsson M."/>
            <person name="Huettel B."/>
            <person name="Barry K.W."/>
            <person name="Haridas S."/>
            <person name="Chen C."/>
            <person name="Bauer D."/>
            <person name="Andreopoulos W."/>
            <person name="Pangilinan J."/>
            <person name="LaButti K."/>
            <person name="Riley R."/>
            <person name="Lipzen A."/>
            <person name="Clum A."/>
            <person name="Drula E."/>
            <person name="Henrissat B."/>
            <person name="Kohler A."/>
            <person name="Grigoriev I.V."/>
            <person name="Martin F.M."/>
            <person name="Hacquard S."/>
        </authorList>
    </citation>
    <scope>NUCLEOTIDE SEQUENCE</scope>
    <source>
        <strain evidence="4">MPI-CAGE-CH-0230</strain>
    </source>
</reference>
<keyword evidence="4" id="KW-0418">Kinase</keyword>
<dbReference type="PANTHER" id="PTHR24346">
    <property type="entry name" value="MAP/MICROTUBULE AFFINITY-REGULATING KINASE"/>
    <property type="match status" value="1"/>
</dbReference>
<dbReference type="GeneID" id="70186962"/>
<dbReference type="InterPro" id="IPR011009">
    <property type="entry name" value="Kinase-like_dom_sf"/>
</dbReference>
<dbReference type="InterPro" id="IPR008271">
    <property type="entry name" value="Ser/Thr_kinase_AS"/>
</dbReference>
<dbReference type="PANTHER" id="PTHR24346:SF30">
    <property type="entry name" value="MATERNAL EMBRYONIC LEUCINE ZIPPER KINASE"/>
    <property type="match status" value="1"/>
</dbReference>
<keyword evidence="5" id="KW-1185">Reference proteome</keyword>
<dbReference type="PROSITE" id="PS50011">
    <property type="entry name" value="PROTEIN_KINASE_DOM"/>
    <property type="match status" value="1"/>
</dbReference>
<evidence type="ECO:0000313" key="4">
    <source>
        <dbReference type="EMBL" id="KAH7016414.1"/>
    </source>
</evidence>
<comment type="caution">
    <text evidence="4">The sequence shown here is derived from an EMBL/GenBank/DDBJ whole genome shotgun (WGS) entry which is preliminary data.</text>
</comment>